<evidence type="ECO:0000256" key="2">
    <source>
        <dbReference type="ARBA" id="ARBA00022723"/>
    </source>
</evidence>
<dbReference type="PROSITE" id="PS00149">
    <property type="entry name" value="SULFATASE_2"/>
    <property type="match status" value="1"/>
</dbReference>
<keyword evidence="6" id="KW-0732">Signal</keyword>
<keyword evidence="4" id="KW-0106">Calcium</keyword>
<dbReference type="GO" id="GO:0004065">
    <property type="term" value="F:arylsulfatase activity"/>
    <property type="evidence" value="ECO:0007669"/>
    <property type="project" value="TreeGrafter"/>
</dbReference>
<accession>A0A366HNR6</accession>
<protein>
    <submittedName>
        <fullName evidence="8">Arylsulfatase A-like enzyme</fullName>
    </submittedName>
</protein>
<feature type="chain" id="PRO_5016858546" evidence="6">
    <location>
        <begin position="23"/>
        <end position="475"/>
    </location>
</feature>
<dbReference type="OrthoDB" id="5901192at2"/>
<gene>
    <name evidence="8" type="ORF">DES53_104246</name>
</gene>
<keyword evidence="2" id="KW-0479">Metal-binding</keyword>
<feature type="region of interest" description="Disordered" evidence="5">
    <location>
        <begin position="456"/>
        <end position="475"/>
    </location>
</feature>
<proteinExistence type="inferred from homology"/>
<comment type="caution">
    <text evidence="8">The sequence shown here is derived from an EMBL/GenBank/DDBJ whole genome shotgun (WGS) entry which is preliminary data.</text>
</comment>
<evidence type="ECO:0000256" key="1">
    <source>
        <dbReference type="ARBA" id="ARBA00008779"/>
    </source>
</evidence>
<dbReference type="SUPFAM" id="SSF53649">
    <property type="entry name" value="Alkaline phosphatase-like"/>
    <property type="match status" value="1"/>
</dbReference>
<sequence length="475" mass="52535">MKLPTFLASLLLALGFHLSATAADQRPNVIVIVSDDQGWADVGYHNPEMRTPNLDRLAKEGVELDHHYVQPQCTPTRVALMTARYPSRFGPHCTQASADHAYPFETLTMGKMFQSLGYDTALIGKWHMGSKQEWGPNHHGFHYSYGCFDGAVGPLNHLYRKNAKSWHRNGEFIEEEGHATDLIAREASQWISRKHDGNPFFLYLAFTAVHTPVVEEQKWLDANAHISDPDRRLFAASATHMDSAIGEVVATLEKQKLRENTLIIFTSDNGGIHKAYKGSNYPEPDPSLAAGFSSNAPLRGGKGEMYEGGMRVPAFINWPAKLKPHKLSTPMHVVDWMPTLAALTGYKPAADADPKWDGQNIFALLEDPAASSGPREFYWVWGAGRFWEGQRHGDWKIIRENRKPKGKAAQEAAAAGAPPASTWMLFNVAEDPLEKTDLAAAKTEIVADLVSRFEAQKQKDNLKPGSDGAKPSGGE</sequence>
<evidence type="ECO:0000256" key="5">
    <source>
        <dbReference type="SAM" id="MobiDB-lite"/>
    </source>
</evidence>
<dbReference type="Proteomes" id="UP000253426">
    <property type="component" value="Unassembled WGS sequence"/>
</dbReference>
<dbReference type="InterPro" id="IPR050738">
    <property type="entry name" value="Sulfatase"/>
</dbReference>
<evidence type="ECO:0000256" key="3">
    <source>
        <dbReference type="ARBA" id="ARBA00022801"/>
    </source>
</evidence>
<reference evidence="8 9" key="1">
    <citation type="submission" date="2018-06" db="EMBL/GenBank/DDBJ databases">
        <title>Genomic Encyclopedia of Type Strains, Phase IV (KMG-IV): sequencing the most valuable type-strain genomes for metagenomic binning, comparative biology and taxonomic classification.</title>
        <authorList>
            <person name="Goeker M."/>
        </authorList>
    </citation>
    <scope>NUCLEOTIDE SEQUENCE [LARGE SCALE GENOMIC DNA]</scope>
    <source>
        <strain evidence="8 9">DSM 25532</strain>
    </source>
</reference>
<dbReference type="Gene3D" id="3.40.720.10">
    <property type="entry name" value="Alkaline Phosphatase, subunit A"/>
    <property type="match status" value="1"/>
</dbReference>
<dbReference type="AlphaFoldDB" id="A0A366HNR6"/>
<keyword evidence="9" id="KW-1185">Reference proteome</keyword>
<dbReference type="EMBL" id="QNRR01000004">
    <property type="protein sequence ID" value="RBP44426.1"/>
    <property type="molecule type" value="Genomic_DNA"/>
</dbReference>
<feature type="signal peptide" evidence="6">
    <location>
        <begin position="1"/>
        <end position="22"/>
    </location>
</feature>
<evidence type="ECO:0000313" key="8">
    <source>
        <dbReference type="EMBL" id="RBP44426.1"/>
    </source>
</evidence>
<dbReference type="Gene3D" id="3.30.1120.10">
    <property type="match status" value="1"/>
</dbReference>
<dbReference type="InterPro" id="IPR000917">
    <property type="entry name" value="Sulfatase_N"/>
</dbReference>
<organism evidence="8 9">
    <name type="scientific">Roseimicrobium gellanilyticum</name>
    <dbReference type="NCBI Taxonomy" id="748857"/>
    <lineage>
        <taxon>Bacteria</taxon>
        <taxon>Pseudomonadati</taxon>
        <taxon>Verrucomicrobiota</taxon>
        <taxon>Verrucomicrobiia</taxon>
        <taxon>Verrucomicrobiales</taxon>
        <taxon>Verrucomicrobiaceae</taxon>
        <taxon>Roseimicrobium</taxon>
    </lineage>
</organism>
<keyword evidence="3" id="KW-0378">Hydrolase</keyword>
<dbReference type="InterPro" id="IPR024607">
    <property type="entry name" value="Sulfatase_CS"/>
</dbReference>
<name>A0A366HNR6_9BACT</name>
<evidence type="ECO:0000313" key="9">
    <source>
        <dbReference type="Proteomes" id="UP000253426"/>
    </source>
</evidence>
<dbReference type="PANTHER" id="PTHR42693">
    <property type="entry name" value="ARYLSULFATASE FAMILY MEMBER"/>
    <property type="match status" value="1"/>
</dbReference>
<dbReference type="GO" id="GO:0046872">
    <property type="term" value="F:metal ion binding"/>
    <property type="evidence" value="ECO:0007669"/>
    <property type="project" value="UniProtKB-KW"/>
</dbReference>
<dbReference type="Pfam" id="PF00884">
    <property type="entry name" value="Sulfatase"/>
    <property type="match status" value="1"/>
</dbReference>
<feature type="domain" description="Sulfatase N-terminal" evidence="7">
    <location>
        <begin position="27"/>
        <end position="346"/>
    </location>
</feature>
<dbReference type="InterPro" id="IPR017850">
    <property type="entry name" value="Alkaline_phosphatase_core_sf"/>
</dbReference>
<evidence type="ECO:0000256" key="4">
    <source>
        <dbReference type="ARBA" id="ARBA00022837"/>
    </source>
</evidence>
<dbReference type="RefSeq" id="WP_113958832.1">
    <property type="nucleotide sequence ID" value="NZ_QNRR01000004.1"/>
</dbReference>
<dbReference type="PANTHER" id="PTHR42693:SF27">
    <property type="entry name" value="ARYLSULFATASE B [PRECURSOR]"/>
    <property type="match status" value="1"/>
</dbReference>
<evidence type="ECO:0000259" key="7">
    <source>
        <dbReference type="Pfam" id="PF00884"/>
    </source>
</evidence>
<comment type="similarity">
    <text evidence="1">Belongs to the sulfatase family.</text>
</comment>
<evidence type="ECO:0000256" key="6">
    <source>
        <dbReference type="SAM" id="SignalP"/>
    </source>
</evidence>